<gene>
    <name evidence="4" type="primary">colE1</name>
</gene>
<dbReference type="InterPro" id="IPR036188">
    <property type="entry name" value="FAD/NAD-bd_sf"/>
</dbReference>
<sequence>MTTDGRPRPDIEADVCVVGSGATALFAALLCARSGQSVVLVSPQAEFEPAGAGISPLLAPPTLGLLADEGLEDALVQDGQPVLGVDDHGSAGLLSSWRYADHPGTARTHGLTVPTGTLVQAALAGLRGESRATVRTGEGVVAVEQDDSGVLLTLARTDGSDPATPVRVRAAYAVAADGRNSALRDLVGIPLDVSAFDRPAWLVVTPAVPGREPVLLVRHKAPSALFTIPIPTRSLAVVWSPDRDQEEALDQGGPAALAEQLRQIDPELSGWLDEAKDRVSPLIRLNFSLWRAASWRAGRVLLLGETAHGLHTLGGQGLNQSLQSGASLARAIHDSLSSGDPSRIGDYERIRRPHVEQLQDFQWNLQALRSYSATPPEHGAHEDFIDVMTALQPELAAQLALANSR</sequence>
<organism evidence="4">
    <name type="scientific">Streptomyces aureus</name>
    <dbReference type="NCBI Taxonomy" id="193461"/>
    <lineage>
        <taxon>Bacteria</taxon>
        <taxon>Bacillati</taxon>
        <taxon>Actinomycetota</taxon>
        <taxon>Actinomycetes</taxon>
        <taxon>Kitasatosporales</taxon>
        <taxon>Streptomycetaceae</taxon>
        <taxon>Streptomyces</taxon>
    </lineage>
</organism>
<feature type="domain" description="FAD-binding" evidence="3">
    <location>
        <begin position="12"/>
        <end position="361"/>
    </location>
</feature>
<keyword evidence="2" id="KW-0520">NAD</keyword>
<dbReference type="PANTHER" id="PTHR43476:SF4">
    <property type="entry name" value="BLR0106 PROTEIN"/>
    <property type="match status" value="1"/>
</dbReference>
<dbReference type="PRINTS" id="PR00420">
    <property type="entry name" value="RNGMNOXGNASE"/>
</dbReference>
<dbReference type="InterPro" id="IPR002938">
    <property type="entry name" value="FAD-bd"/>
</dbReference>
<evidence type="ECO:0000256" key="1">
    <source>
        <dbReference type="ARBA" id="ARBA00023002"/>
    </source>
</evidence>
<evidence type="ECO:0000259" key="3">
    <source>
        <dbReference type="Pfam" id="PF01494"/>
    </source>
</evidence>
<protein>
    <submittedName>
        <fullName evidence="4">Putative protocolabomycin 4-hydroxylase</fullName>
    </submittedName>
</protein>
<dbReference type="EMBL" id="KF850685">
    <property type="protein sequence ID" value="AIL50188.1"/>
    <property type="molecule type" value="Genomic_DNA"/>
</dbReference>
<dbReference type="AlphaFoldDB" id="A0A088DB14"/>
<dbReference type="GO" id="GO:0071949">
    <property type="term" value="F:FAD binding"/>
    <property type="evidence" value="ECO:0007669"/>
    <property type="project" value="InterPro"/>
</dbReference>
<dbReference type="GO" id="GO:0016491">
    <property type="term" value="F:oxidoreductase activity"/>
    <property type="evidence" value="ECO:0007669"/>
    <property type="project" value="UniProtKB-KW"/>
</dbReference>
<evidence type="ECO:0000256" key="2">
    <source>
        <dbReference type="ARBA" id="ARBA00023027"/>
    </source>
</evidence>
<dbReference type="InterPro" id="IPR050631">
    <property type="entry name" value="PheA/TfdB_FAD_monoxygenase"/>
</dbReference>
<reference evidence="4" key="1">
    <citation type="journal article" date="2014" name="ChemBioChem">
        <title>Biosynthesis of colabomycin E, a new manumycin-family metabolite, involves an unusual chain-length factor.</title>
        <authorList>
            <person name="Petrickova K."/>
            <person name="Pospisil S."/>
            <person name="Kuzma M."/>
            <person name="Tylova T."/>
            <person name="Jagr M."/>
            <person name="Tomek P."/>
            <person name="Chronakova A."/>
            <person name="Brabcova E."/>
            <person name="Andera L."/>
            <person name="Kristufek V."/>
            <person name="Petricek M."/>
        </authorList>
    </citation>
    <scope>NUCLEOTIDE SEQUENCE</scope>
    <source>
        <strain evidence="4">SOK1/5-04</strain>
    </source>
</reference>
<proteinExistence type="predicted"/>
<dbReference type="Gene3D" id="3.50.50.60">
    <property type="entry name" value="FAD/NAD(P)-binding domain"/>
    <property type="match status" value="2"/>
</dbReference>
<accession>A0A088DB14</accession>
<name>A0A088DB14_9ACTN</name>
<dbReference type="PANTHER" id="PTHR43476">
    <property type="entry name" value="3-(3-HYDROXY-PHENYL)PROPIONATE/3-HYDROXYCINNAMIC ACID HYDROXYLASE"/>
    <property type="match status" value="1"/>
</dbReference>
<dbReference type="SUPFAM" id="SSF51905">
    <property type="entry name" value="FAD/NAD(P)-binding domain"/>
    <property type="match status" value="1"/>
</dbReference>
<keyword evidence="1" id="KW-0560">Oxidoreductase</keyword>
<evidence type="ECO:0000313" key="4">
    <source>
        <dbReference type="EMBL" id="AIL50188.1"/>
    </source>
</evidence>
<dbReference type="Pfam" id="PF01494">
    <property type="entry name" value="FAD_binding_3"/>
    <property type="match status" value="1"/>
</dbReference>